<organism evidence="2">
    <name type="scientific">Oikopleura dioica</name>
    <name type="common">Tunicate</name>
    <dbReference type="NCBI Taxonomy" id="34765"/>
    <lineage>
        <taxon>Eukaryota</taxon>
        <taxon>Metazoa</taxon>
        <taxon>Chordata</taxon>
        <taxon>Tunicata</taxon>
        <taxon>Appendicularia</taxon>
        <taxon>Copelata</taxon>
        <taxon>Oikopleuridae</taxon>
        <taxon>Oikopleura</taxon>
    </lineage>
</organism>
<feature type="compositionally biased region" description="Basic and acidic residues" evidence="1">
    <location>
        <begin position="307"/>
        <end position="326"/>
    </location>
</feature>
<feature type="region of interest" description="Disordered" evidence="1">
    <location>
        <begin position="278"/>
        <end position="435"/>
    </location>
</feature>
<feature type="compositionally biased region" description="Basic and acidic residues" evidence="1">
    <location>
        <begin position="18"/>
        <end position="29"/>
    </location>
</feature>
<protein>
    <submittedName>
        <fullName evidence="2">Uncharacterized protein</fullName>
    </submittedName>
</protein>
<feature type="compositionally biased region" description="Pro residues" evidence="1">
    <location>
        <begin position="354"/>
        <end position="364"/>
    </location>
</feature>
<sequence length="662" mass="75274">LASDFPKFKIPAKFPQRARAEKFVPREFDPSAMQLPEGEVAEIPQNAEKTPEPPVETPDPPAEEERERTQTPPVPETPEGPLTIDENPATTESPAPAPTTPEPAETEEERNTLRVKSTIVVVNKPGPDIRAGENWTMADYGSRSARVPPQQQSQNWDYNRGYHDRPAETRTEGEFARRLHPEGAQISAPDDGSRQSNALNWTRTEIVEAFKNLRYYVDPPAGSTFAPTLEQWQAAPETKRVLSAIDAISMWFKQKRFSAAQAEIEHFNKENRRYRIERENAVRKDADPPAEAPSARTGSGRVYHSTSSEDDRETRKRKENEFDKPAAKRHSPPPPNPPRRHSRDRQSSSSAWPDAPPAPKPSAAPLPSQETRRFGAPPPPPKKAPLLKSAIFPSSGSDSGRDDQFGDDKYRRRAERKKEQKALERRHRDLEEASNPPYARFRVRAFSTAPATLSNDAREAMIPASYGMKEDQTTYWFFNENKEAREYAARGSRVLSQNLHDDLNLKRTETTVAFNARARNEADLHKMGIKRALDPKDFEADSDALVAATGDKPRFHEIVREMAIMPERIPDGLGQMKTMIKRYYPTMPAAEIYNHVMNALYIQFTDDRYINGLAEQTRRVSRAFIDAIDAMKYQWVDNDEQFMPTRAFPAWGLYAEDQRIFR</sequence>
<feature type="region of interest" description="Disordered" evidence="1">
    <location>
        <begin position="1"/>
        <end position="174"/>
    </location>
</feature>
<proteinExistence type="predicted"/>
<name>E4Z359_OIKDI</name>
<feature type="compositionally biased region" description="Basic and acidic residues" evidence="1">
    <location>
        <begin position="160"/>
        <end position="174"/>
    </location>
</feature>
<dbReference type="EMBL" id="FN656902">
    <property type="protein sequence ID" value="CBY42137.1"/>
    <property type="molecule type" value="Genomic_DNA"/>
</dbReference>
<gene>
    <name evidence="2" type="ORF">GSOID_T00025807001</name>
</gene>
<evidence type="ECO:0000256" key="1">
    <source>
        <dbReference type="SAM" id="MobiDB-lite"/>
    </source>
</evidence>
<feature type="compositionally biased region" description="Basic and acidic residues" evidence="1">
    <location>
        <begin position="278"/>
        <end position="287"/>
    </location>
</feature>
<dbReference type="Proteomes" id="UP000011014">
    <property type="component" value="Unassembled WGS sequence"/>
</dbReference>
<evidence type="ECO:0000313" key="2">
    <source>
        <dbReference type="EMBL" id="CBY42137.1"/>
    </source>
</evidence>
<feature type="compositionally biased region" description="Basic and acidic residues" evidence="1">
    <location>
        <begin position="399"/>
        <end position="431"/>
    </location>
</feature>
<reference evidence="2" key="1">
    <citation type="journal article" date="2010" name="Science">
        <title>Plasticity of animal genome architecture unmasked by rapid evolution of a pelagic tunicate.</title>
        <authorList>
            <person name="Denoeud F."/>
            <person name="Henriet S."/>
            <person name="Mungpakdee S."/>
            <person name="Aury J.M."/>
            <person name="Da Silva C."/>
            <person name="Brinkmann H."/>
            <person name="Mikhaleva J."/>
            <person name="Olsen L.C."/>
            <person name="Jubin C."/>
            <person name="Canestro C."/>
            <person name="Bouquet J.M."/>
            <person name="Danks G."/>
            <person name="Poulain J."/>
            <person name="Campsteijn C."/>
            <person name="Adamski M."/>
            <person name="Cross I."/>
            <person name="Yadetie F."/>
            <person name="Muffato M."/>
            <person name="Louis A."/>
            <person name="Butcher S."/>
            <person name="Tsagkogeorga G."/>
            <person name="Konrad A."/>
            <person name="Singh S."/>
            <person name="Jensen M.F."/>
            <person name="Cong E.H."/>
            <person name="Eikeseth-Otteraa H."/>
            <person name="Noel B."/>
            <person name="Anthouard V."/>
            <person name="Porcel B.M."/>
            <person name="Kachouri-Lafond R."/>
            <person name="Nishino A."/>
            <person name="Ugolini M."/>
            <person name="Chourrout P."/>
            <person name="Nishida H."/>
            <person name="Aasland R."/>
            <person name="Huzurbazar S."/>
            <person name="Westhof E."/>
            <person name="Delsuc F."/>
            <person name="Lehrach H."/>
            <person name="Reinhardt R."/>
            <person name="Weissenbach J."/>
            <person name="Roy S.W."/>
            <person name="Artiguenave F."/>
            <person name="Postlethwait J.H."/>
            <person name="Manak J.R."/>
            <person name="Thompson E.M."/>
            <person name="Jaillon O."/>
            <person name="Du Pasquier L."/>
            <person name="Boudinot P."/>
            <person name="Liberles D.A."/>
            <person name="Volff J.N."/>
            <person name="Philippe H."/>
            <person name="Lenhard B."/>
            <person name="Roest Crollius H."/>
            <person name="Wincker P."/>
            <person name="Chourrout D."/>
        </authorList>
    </citation>
    <scope>NUCLEOTIDE SEQUENCE [LARGE SCALE GENOMIC DNA]</scope>
</reference>
<feature type="non-terminal residue" evidence="2">
    <location>
        <position position="1"/>
    </location>
</feature>
<dbReference type="AlphaFoldDB" id="E4Z359"/>
<accession>E4Z359</accession>